<dbReference type="Pfam" id="PF11136">
    <property type="entry name" value="DUF2889"/>
    <property type="match status" value="1"/>
</dbReference>
<evidence type="ECO:0008006" key="3">
    <source>
        <dbReference type="Google" id="ProtNLM"/>
    </source>
</evidence>
<organism evidence="1 2">
    <name type="scientific">Pseudonocardia ailaonensis</name>
    <dbReference type="NCBI Taxonomy" id="367279"/>
    <lineage>
        <taxon>Bacteria</taxon>
        <taxon>Bacillati</taxon>
        <taxon>Actinomycetota</taxon>
        <taxon>Actinomycetes</taxon>
        <taxon>Pseudonocardiales</taxon>
        <taxon>Pseudonocardiaceae</taxon>
        <taxon>Pseudonocardia</taxon>
    </lineage>
</organism>
<proteinExistence type="predicted"/>
<comment type="caution">
    <text evidence="1">The sequence shown here is derived from an EMBL/GenBank/DDBJ whole genome shotgun (WGS) entry which is preliminary data.</text>
</comment>
<dbReference type="InterPro" id="IPR021312">
    <property type="entry name" value="DUF2889"/>
</dbReference>
<gene>
    <name evidence="1" type="ORF">GCM10009836_26280</name>
</gene>
<evidence type="ECO:0000313" key="2">
    <source>
        <dbReference type="Proteomes" id="UP001500449"/>
    </source>
</evidence>
<reference evidence="1 2" key="1">
    <citation type="journal article" date="2019" name="Int. J. Syst. Evol. Microbiol.">
        <title>The Global Catalogue of Microorganisms (GCM) 10K type strain sequencing project: providing services to taxonomists for standard genome sequencing and annotation.</title>
        <authorList>
            <consortium name="The Broad Institute Genomics Platform"/>
            <consortium name="The Broad Institute Genome Sequencing Center for Infectious Disease"/>
            <person name="Wu L."/>
            <person name="Ma J."/>
        </authorList>
    </citation>
    <scope>NUCLEOTIDE SEQUENCE [LARGE SCALE GENOMIC DNA]</scope>
    <source>
        <strain evidence="1 2">JCM 16009</strain>
    </source>
</reference>
<dbReference type="EMBL" id="BAAAQK010000005">
    <property type="protein sequence ID" value="GAA1845471.1"/>
    <property type="molecule type" value="Genomic_DNA"/>
</dbReference>
<keyword evidence="2" id="KW-1185">Reference proteome</keyword>
<dbReference type="Proteomes" id="UP001500449">
    <property type="component" value="Unassembled WGS sequence"/>
</dbReference>
<accession>A0ABN2MZW5</accession>
<sequence length="196" mass="21091">MHERHVRRDRSLEVEPLGDGVFAFEARLTDASHGGHHDPPSDTATIHDFRIVGEVRGTDLVLGRLEVEALTHPYPGCPFILPACDALVGASLASGWRHEVLRRLRGPSGCTHVVSLLLGLTELTTLTFFLRINESVPYGAAHRAAGDWNAAGLDAVPDLGDACHVLTTDGPVLSLARERRAARPGTIPLSAKDPHV</sequence>
<protein>
    <recommendedName>
        <fullName evidence="3">DUF2889 domain-containing protein</fullName>
    </recommendedName>
</protein>
<dbReference type="RefSeq" id="WP_344415957.1">
    <property type="nucleotide sequence ID" value="NZ_BAAAQK010000005.1"/>
</dbReference>
<name>A0ABN2MZW5_9PSEU</name>
<evidence type="ECO:0000313" key="1">
    <source>
        <dbReference type="EMBL" id="GAA1845471.1"/>
    </source>
</evidence>